<evidence type="ECO:0000256" key="1">
    <source>
        <dbReference type="SAM" id="Phobius"/>
    </source>
</evidence>
<feature type="transmembrane region" description="Helical" evidence="1">
    <location>
        <begin position="34"/>
        <end position="54"/>
    </location>
</feature>
<keyword evidence="1" id="KW-0812">Transmembrane</keyword>
<keyword evidence="1" id="KW-1133">Transmembrane helix</keyword>
<keyword evidence="1" id="KW-0472">Membrane</keyword>
<keyword evidence="3" id="KW-1185">Reference proteome</keyword>
<dbReference type="RefSeq" id="WP_188559686.1">
    <property type="nucleotide sequence ID" value="NZ_BMGS01000015.1"/>
</dbReference>
<organism evidence="2 3">
    <name type="scientific">Hymenobacter glacieicola</name>
    <dbReference type="NCBI Taxonomy" id="1562124"/>
    <lineage>
        <taxon>Bacteria</taxon>
        <taxon>Pseudomonadati</taxon>
        <taxon>Bacteroidota</taxon>
        <taxon>Cytophagia</taxon>
        <taxon>Cytophagales</taxon>
        <taxon>Hymenobacteraceae</taxon>
        <taxon>Hymenobacter</taxon>
    </lineage>
</organism>
<proteinExistence type="predicted"/>
<name>A0ABQ1X609_9BACT</name>
<sequence length="151" mass="17207">MQPRPADVVRRQVLLTSILPSGDQVFDKVWESTAVGGLLLLVTALVCAVCWTLYKELKAEREAHRLASLQKDEQLEKLNERFRNEMVATRQVTEGLIRQLEELQAEVKHNNMRPEFNQGLMQLKNGLRALGEEHGLKASQMNMDNGVVFDH</sequence>
<evidence type="ECO:0000313" key="3">
    <source>
        <dbReference type="Proteomes" id="UP000601361"/>
    </source>
</evidence>
<dbReference type="EMBL" id="BMGS01000015">
    <property type="protein sequence ID" value="GGG60460.1"/>
    <property type="molecule type" value="Genomic_DNA"/>
</dbReference>
<protein>
    <submittedName>
        <fullName evidence="2">Uncharacterized protein</fullName>
    </submittedName>
</protein>
<evidence type="ECO:0000313" key="2">
    <source>
        <dbReference type="EMBL" id="GGG60460.1"/>
    </source>
</evidence>
<reference evidence="3" key="1">
    <citation type="journal article" date="2019" name="Int. J. Syst. Evol. Microbiol.">
        <title>The Global Catalogue of Microorganisms (GCM) 10K type strain sequencing project: providing services to taxonomists for standard genome sequencing and annotation.</title>
        <authorList>
            <consortium name="The Broad Institute Genomics Platform"/>
            <consortium name="The Broad Institute Genome Sequencing Center for Infectious Disease"/>
            <person name="Wu L."/>
            <person name="Ma J."/>
        </authorList>
    </citation>
    <scope>NUCLEOTIDE SEQUENCE [LARGE SCALE GENOMIC DNA]</scope>
    <source>
        <strain evidence="3">CGMCC 1.12990</strain>
    </source>
</reference>
<comment type="caution">
    <text evidence="2">The sequence shown here is derived from an EMBL/GenBank/DDBJ whole genome shotgun (WGS) entry which is preliminary data.</text>
</comment>
<gene>
    <name evidence="2" type="ORF">GCM10011378_40570</name>
</gene>
<accession>A0ABQ1X609</accession>
<dbReference type="Proteomes" id="UP000601361">
    <property type="component" value="Unassembled WGS sequence"/>
</dbReference>